<sequence length="517" mass="60733">MDKKQVEHMNQRLCIGIQKLTQDWENILNDLGLWFEEIEYSSKLLTQYSLLILNEAPNSAEIPLLNNYLIEGGALLELKDVHAFTNKEETRTTFKKTVIDRSQSEAFHHIPFLDLYCSIDLHQRSKIFNGMVYFEKNKHGVLGFLGVDLPKVLRSTQYKRKRFYAGDMRSPDEIVSAVSKHELLEVFRATIAHLHYERELPFNTKWTSPTEKPIFCFRIDSDFGDKTSLKNLYDLCSKHDIKATWFLHVEAHENWLDVFQSYENQEIALHGYKHGTSNSSVKTYCNIKKGNELLESSKFRSGGYCAPYGIWNNSLKKALSDFDFKYTSEFTFKYDGFPITSSAADNRLQIPIHPICTGSLNRCHYDKDQMSRYFNQVIENKTSRFEPILFYHHPMQSGIDVIEQIFKEINKKGFKNLTFSEYADFWIKRKKNTFEAYYDGITMEINSNNSQIFQASTDHQGFHLLQAEADQFDLNTIPRNEYRSRDLPSYKKIEEMHTTDLRLLKTSLWDWKNRIRL</sequence>
<dbReference type="Proteomes" id="UP001597460">
    <property type="component" value="Unassembled WGS sequence"/>
</dbReference>
<feature type="domain" description="NodB homology" evidence="1">
    <location>
        <begin position="222"/>
        <end position="326"/>
    </location>
</feature>
<organism evidence="2 3">
    <name type="scientific">Gracilimonas halophila</name>
    <dbReference type="NCBI Taxonomy" id="1834464"/>
    <lineage>
        <taxon>Bacteria</taxon>
        <taxon>Pseudomonadati</taxon>
        <taxon>Balneolota</taxon>
        <taxon>Balneolia</taxon>
        <taxon>Balneolales</taxon>
        <taxon>Balneolaceae</taxon>
        <taxon>Gracilimonas</taxon>
    </lineage>
</organism>
<keyword evidence="3" id="KW-1185">Reference proteome</keyword>
<dbReference type="InterPro" id="IPR002509">
    <property type="entry name" value="NODB_dom"/>
</dbReference>
<gene>
    <name evidence="2" type="ORF">ACFSVN_07175</name>
</gene>
<dbReference type="InterPro" id="IPR011330">
    <property type="entry name" value="Glyco_hydro/deAcase_b/a-brl"/>
</dbReference>
<comment type="caution">
    <text evidence="2">The sequence shown here is derived from an EMBL/GenBank/DDBJ whole genome shotgun (WGS) entry which is preliminary data.</text>
</comment>
<accession>A0ABW5JII1</accession>
<name>A0ABW5JII1_9BACT</name>
<dbReference type="EMBL" id="JBHULI010000024">
    <property type="protein sequence ID" value="MFD2532223.1"/>
    <property type="molecule type" value="Genomic_DNA"/>
</dbReference>
<evidence type="ECO:0000259" key="1">
    <source>
        <dbReference type="Pfam" id="PF01522"/>
    </source>
</evidence>
<dbReference type="Pfam" id="PF01522">
    <property type="entry name" value="Polysacc_deac_1"/>
    <property type="match status" value="1"/>
</dbReference>
<evidence type="ECO:0000313" key="2">
    <source>
        <dbReference type="EMBL" id="MFD2532223.1"/>
    </source>
</evidence>
<protein>
    <submittedName>
        <fullName evidence="2">Polysaccharide deacetylase family protein</fullName>
    </submittedName>
</protein>
<proteinExistence type="predicted"/>
<reference evidence="3" key="1">
    <citation type="journal article" date="2019" name="Int. J. Syst. Evol. Microbiol.">
        <title>The Global Catalogue of Microorganisms (GCM) 10K type strain sequencing project: providing services to taxonomists for standard genome sequencing and annotation.</title>
        <authorList>
            <consortium name="The Broad Institute Genomics Platform"/>
            <consortium name="The Broad Institute Genome Sequencing Center for Infectious Disease"/>
            <person name="Wu L."/>
            <person name="Ma J."/>
        </authorList>
    </citation>
    <scope>NUCLEOTIDE SEQUENCE [LARGE SCALE GENOMIC DNA]</scope>
    <source>
        <strain evidence="3">KCTC 52042</strain>
    </source>
</reference>
<dbReference type="SUPFAM" id="SSF88713">
    <property type="entry name" value="Glycoside hydrolase/deacetylase"/>
    <property type="match status" value="1"/>
</dbReference>
<dbReference type="Gene3D" id="3.20.20.370">
    <property type="entry name" value="Glycoside hydrolase/deacetylase"/>
    <property type="match status" value="1"/>
</dbReference>
<dbReference type="RefSeq" id="WP_390300479.1">
    <property type="nucleotide sequence ID" value="NZ_JBHULI010000024.1"/>
</dbReference>
<evidence type="ECO:0000313" key="3">
    <source>
        <dbReference type="Proteomes" id="UP001597460"/>
    </source>
</evidence>